<proteinExistence type="predicted"/>
<evidence type="ECO:0000313" key="2">
    <source>
        <dbReference type="Proteomes" id="UP000321794"/>
    </source>
</evidence>
<evidence type="ECO:0000313" key="1">
    <source>
        <dbReference type="EMBL" id="GEO73208.1"/>
    </source>
</evidence>
<dbReference type="Proteomes" id="UP000321794">
    <property type="component" value="Unassembled WGS sequence"/>
</dbReference>
<name>A0ABQ0X052_9LACO</name>
<evidence type="ECO:0008006" key="3">
    <source>
        <dbReference type="Google" id="ProtNLM"/>
    </source>
</evidence>
<reference evidence="1 2" key="1">
    <citation type="submission" date="2019-07" db="EMBL/GenBank/DDBJ databases">
        <title>Whole genome shotgun sequence of Lactobacillus zymae NBRC 107157.</title>
        <authorList>
            <person name="Hosoyama A."/>
            <person name="Uohara A."/>
            <person name="Ohji S."/>
            <person name="Ichikawa N."/>
        </authorList>
    </citation>
    <scope>NUCLEOTIDE SEQUENCE [LARGE SCALE GENOMIC DNA]</scope>
    <source>
        <strain evidence="1 2">NBRC 107157</strain>
    </source>
</reference>
<keyword evidence="2" id="KW-1185">Reference proteome</keyword>
<protein>
    <recommendedName>
        <fullName evidence="3">Phage protein</fullName>
    </recommendedName>
</protein>
<accession>A0ABQ0X052</accession>
<organism evidence="1 2">
    <name type="scientific">Levilactobacillus zymae</name>
    <dbReference type="NCBI Taxonomy" id="267363"/>
    <lineage>
        <taxon>Bacteria</taxon>
        <taxon>Bacillati</taxon>
        <taxon>Bacillota</taxon>
        <taxon>Bacilli</taxon>
        <taxon>Lactobacillales</taxon>
        <taxon>Lactobacillaceae</taxon>
        <taxon>Levilactobacillus</taxon>
    </lineage>
</organism>
<dbReference type="RefSeq" id="WP_057733936.1">
    <property type="nucleotide sequence ID" value="NZ_BJZK01000042.1"/>
</dbReference>
<gene>
    <name evidence="1" type="ORF">LZY01_23760</name>
</gene>
<dbReference type="EMBL" id="BJZK01000042">
    <property type="protein sequence ID" value="GEO73208.1"/>
    <property type="molecule type" value="Genomic_DNA"/>
</dbReference>
<comment type="caution">
    <text evidence="1">The sequence shown here is derived from an EMBL/GenBank/DDBJ whole genome shotgun (WGS) entry which is preliminary data.</text>
</comment>
<sequence>MKLSTNQINKLISEAVSASVDKIDTNAEIQTVQNYFDRTRGLQLTWEKEYIDKTLTKIHQDSVNASLTAVISLLKELGLIEIED</sequence>